<dbReference type="GO" id="GO:0016579">
    <property type="term" value="P:protein deubiquitination"/>
    <property type="evidence" value="ECO:0007669"/>
    <property type="project" value="InterPro"/>
</dbReference>
<dbReference type="SUPFAM" id="SSF54001">
    <property type="entry name" value="Cysteine proteinases"/>
    <property type="match status" value="1"/>
</dbReference>
<gene>
    <name evidence="11" type="ORF">Micbo1qcDRAFT_232623</name>
</gene>
<feature type="region of interest" description="Disordered" evidence="9">
    <location>
        <begin position="605"/>
        <end position="655"/>
    </location>
</feature>
<dbReference type="Pfam" id="PF00443">
    <property type="entry name" value="UCH"/>
    <property type="match status" value="1"/>
</dbReference>
<evidence type="ECO:0000256" key="5">
    <source>
        <dbReference type="ARBA" id="ARBA00022786"/>
    </source>
</evidence>
<evidence type="ECO:0000256" key="4">
    <source>
        <dbReference type="ARBA" id="ARBA00022670"/>
    </source>
</evidence>
<dbReference type="AlphaFoldDB" id="A0A136J710"/>
<proteinExistence type="inferred from homology"/>
<evidence type="ECO:0000259" key="10">
    <source>
        <dbReference type="PROSITE" id="PS50235"/>
    </source>
</evidence>
<dbReference type="GO" id="GO:0005634">
    <property type="term" value="C:nucleus"/>
    <property type="evidence" value="ECO:0007669"/>
    <property type="project" value="UniProtKB-SubCell"/>
</dbReference>
<dbReference type="EC" id="3.4.19.12" evidence="3"/>
<comment type="similarity">
    <text evidence="2">Belongs to the peptidase C19 family.</text>
</comment>
<feature type="compositionally biased region" description="Basic and acidic residues" evidence="9">
    <location>
        <begin position="643"/>
        <end position="654"/>
    </location>
</feature>
<keyword evidence="5" id="KW-0833">Ubl conjugation pathway</keyword>
<feature type="region of interest" description="Disordered" evidence="9">
    <location>
        <begin position="762"/>
        <end position="806"/>
    </location>
</feature>
<keyword evidence="8" id="KW-0175">Coiled coil</keyword>
<evidence type="ECO:0000313" key="11">
    <source>
        <dbReference type="EMBL" id="KXJ92965.1"/>
    </source>
</evidence>
<keyword evidence="4" id="KW-0645">Protease</keyword>
<comment type="catalytic activity">
    <reaction evidence="1">
        <text>Thiol-dependent hydrolysis of ester, thioester, amide, peptide and isopeptide bonds formed by the C-terminal Gly of ubiquitin (a 76-residue protein attached to proteins as an intracellular targeting signal).</text>
        <dbReference type="EC" id="3.4.19.12"/>
    </reaction>
</comment>
<evidence type="ECO:0000256" key="7">
    <source>
        <dbReference type="ARBA" id="ARBA00022807"/>
    </source>
</evidence>
<sequence length="806" mass="89611">MKTTGLPKRFLSRKDKQGHRRDKSSDGSHKHRSSDFFSLLKRDSVKTQENETAKEDAKIEEVKRRVVELNHDLASVNLNDEHIRYAIRHGYSAGDIDKAIELLALQRKSFQGNIIPYNPNTHMLGAENRGAVTCYLDSLLFAMFAKLESFECMLKHDLENPAAARLAALLRLWVNMLRTGKLIEADMTTHIQDALAECGWRDAQLLEQQDTSEAFGFITETLNLPLLSLQVDLFHHGKNDDADHKVIYERLLNLAVPEDTDGKGVDLEDCLEEYFNTQVDVSREGSTDDKKVSVRTSVSPVPITPDTPSTPMGALKVGGDDIQECQSPVDDNDRPGLSVLERSQTASELQVPTTTQHAVRPNRSRTESIIQRVVVNPDGKPTEADAASLFSRTKRSASIVKAVTIPAWQFYKLIPWHSAASNDNEPQSDLEVARHFSQRPVVGICLKRYSMDEHGKMCRKNTYIDIPDSLRLPQFIADERIVEENGLSADYKLVLQSVVCHRGDSLHSGHYISFCRVAPKLLTENRRYESDPPPDYEEAQWVKFDDLCIEQRISPVDDIKQALKDEMPYLLFYQIVPIVDVSTSSADGTDAGPPSYDISRLNITISESSDRGEDRPVVSRSGSSYFETGAAGPSTNGSVRFSSDLERPPRRSFADDEGFLMASGSRRASLAVTDLGSPGRGRTPDGPSPAVSPGDESTAQRLSRAAAMFKSGSRSRPQSPSGEGRISLTMSRLGFKRGSKEVLRDPAVTPDTEDEFVEIAALDGAADEKDSEEKRRKSSHRAEKGRSRLRHGKGKADMPDRECIVQ</sequence>
<organism evidence="11 12">
    <name type="scientific">Microdochium bolleyi</name>
    <dbReference type="NCBI Taxonomy" id="196109"/>
    <lineage>
        <taxon>Eukaryota</taxon>
        <taxon>Fungi</taxon>
        <taxon>Dikarya</taxon>
        <taxon>Ascomycota</taxon>
        <taxon>Pezizomycotina</taxon>
        <taxon>Sordariomycetes</taxon>
        <taxon>Xylariomycetidae</taxon>
        <taxon>Xylariales</taxon>
        <taxon>Microdochiaceae</taxon>
        <taxon>Microdochium</taxon>
    </lineage>
</organism>
<dbReference type="PROSITE" id="PS50235">
    <property type="entry name" value="USP_3"/>
    <property type="match status" value="1"/>
</dbReference>
<dbReference type="OrthoDB" id="6287070at2759"/>
<evidence type="ECO:0000256" key="6">
    <source>
        <dbReference type="ARBA" id="ARBA00022801"/>
    </source>
</evidence>
<feature type="coiled-coil region" evidence="8">
    <location>
        <begin position="45"/>
        <end position="79"/>
    </location>
</feature>
<dbReference type="GO" id="GO:0004843">
    <property type="term" value="F:cysteine-type deubiquitinase activity"/>
    <property type="evidence" value="ECO:0007669"/>
    <property type="project" value="UniProtKB-EC"/>
</dbReference>
<dbReference type="GO" id="GO:0006508">
    <property type="term" value="P:proteolysis"/>
    <property type="evidence" value="ECO:0007669"/>
    <property type="project" value="UniProtKB-KW"/>
</dbReference>
<feature type="compositionally biased region" description="Polar residues" evidence="9">
    <location>
        <begin position="343"/>
        <end position="357"/>
    </location>
</feature>
<evidence type="ECO:0000256" key="8">
    <source>
        <dbReference type="SAM" id="Coils"/>
    </source>
</evidence>
<feature type="compositionally biased region" description="Basic and acidic residues" evidence="9">
    <location>
        <begin position="608"/>
        <end position="617"/>
    </location>
</feature>
<evidence type="ECO:0000256" key="3">
    <source>
        <dbReference type="ARBA" id="ARBA00012759"/>
    </source>
</evidence>
<evidence type="ECO:0000256" key="1">
    <source>
        <dbReference type="ARBA" id="ARBA00000707"/>
    </source>
</evidence>
<dbReference type="Gene3D" id="3.90.70.10">
    <property type="entry name" value="Cysteine proteinases"/>
    <property type="match status" value="2"/>
</dbReference>
<evidence type="ECO:0000313" key="12">
    <source>
        <dbReference type="Proteomes" id="UP000070501"/>
    </source>
</evidence>
<dbReference type="GO" id="GO:0005829">
    <property type="term" value="C:cytosol"/>
    <property type="evidence" value="ECO:0007669"/>
    <property type="project" value="TreeGrafter"/>
</dbReference>
<dbReference type="Proteomes" id="UP000070501">
    <property type="component" value="Unassembled WGS sequence"/>
</dbReference>
<reference evidence="12" key="1">
    <citation type="submission" date="2016-02" db="EMBL/GenBank/DDBJ databases">
        <title>Draft genome sequence of Microdochium bolleyi, a fungal endophyte of beachgrass.</title>
        <authorList>
            <consortium name="DOE Joint Genome Institute"/>
            <person name="David A.S."/>
            <person name="May G."/>
            <person name="Haridas S."/>
            <person name="Lim J."/>
            <person name="Wang M."/>
            <person name="Labutti K."/>
            <person name="Lipzen A."/>
            <person name="Barry K."/>
            <person name="Grigoriev I.V."/>
        </authorList>
    </citation>
    <scope>NUCLEOTIDE SEQUENCE [LARGE SCALE GENOMIC DNA]</scope>
    <source>
        <strain evidence="12">J235TASD1</strain>
    </source>
</reference>
<feature type="compositionally biased region" description="Basic and acidic residues" evidence="9">
    <location>
        <begin position="766"/>
        <end position="786"/>
    </location>
</feature>
<name>A0A136J710_9PEZI</name>
<feature type="compositionally biased region" description="Low complexity" evidence="9">
    <location>
        <begin position="711"/>
        <end position="725"/>
    </location>
</feature>
<dbReference type="PANTHER" id="PTHR24006">
    <property type="entry name" value="UBIQUITIN CARBOXYL-TERMINAL HYDROLASE"/>
    <property type="match status" value="1"/>
</dbReference>
<feature type="region of interest" description="Disordered" evidence="9">
    <location>
        <begin position="286"/>
        <end position="311"/>
    </location>
</feature>
<dbReference type="STRING" id="196109.A0A136J710"/>
<dbReference type="EMBL" id="KQ964248">
    <property type="protein sequence ID" value="KXJ92965.1"/>
    <property type="molecule type" value="Genomic_DNA"/>
</dbReference>
<dbReference type="InterPro" id="IPR028889">
    <property type="entry name" value="USP"/>
</dbReference>
<feature type="region of interest" description="Disordered" evidence="9">
    <location>
        <begin position="343"/>
        <end position="365"/>
    </location>
</feature>
<keyword evidence="6 11" id="KW-0378">Hydrolase</keyword>
<accession>A0A136J710</accession>
<feature type="region of interest" description="Disordered" evidence="9">
    <location>
        <begin position="670"/>
        <end position="732"/>
    </location>
</feature>
<keyword evidence="7" id="KW-0788">Thiol protease</keyword>
<evidence type="ECO:0000256" key="9">
    <source>
        <dbReference type="SAM" id="MobiDB-lite"/>
    </source>
</evidence>
<dbReference type="InterPro" id="IPR050164">
    <property type="entry name" value="Peptidase_C19"/>
</dbReference>
<protein>
    <recommendedName>
        <fullName evidence="3">ubiquitinyl hydrolase 1</fullName>
        <ecNumber evidence="3">3.4.19.12</ecNumber>
    </recommendedName>
</protein>
<evidence type="ECO:0000256" key="2">
    <source>
        <dbReference type="ARBA" id="ARBA00009085"/>
    </source>
</evidence>
<dbReference type="InterPro" id="IPR038765">
    <property type="entry name" value="Papain-like_cys_pep_sf"/>
</dbReference>
<dbReference type="InParanoid" id="A0A136J710"/>
<feature type="domain" description="USP" evidence="10">
    <location>
        <begin position="124"/>
        <end position="576"/>
    </location>
</feature>
<feature type="region of interest" description="Disordered" evidence="9">
    <location>
        <begin position="1"/>
        <end position="42"/>
    </location>
</feature>
<dbReference type="InterPro" id="IPR001394">
    <property type="entry name" value="Peptidase_C19_UCH"/>
</dbReference>
<feature type="compositionally biased region" description="Basic and acidic residues" evidence="9">
    <location>
        <begin position="794"/>
        <end position="806"/>
    </location>
</feature>
<keyword evidence="12" id="KW-1185">Reference proteome</keyword>
<dbReference type="PANTHER" id="PTHR24006:SF722">
    <property type="entry name" value="UBIQUITIN CARBOXYL-TERMINAL HYDROLASE 48"/>
    <property type="match status" value="1"/>
</dbReference>